<dbReference type="PANTHER" id="PTHR34385:SF1">
    <property type="entry name" value="PEPTIDOGLYCAN L-ALANYL-D-GLUTAMATE ENDOPEPTIDASE CWLK"/>
    <property type="match status" value="1"/>
</dbReference>
<dbReference type="Pfam" id="PF02557">
    <property type="entry name" value="VanY"/>
    <property type="match status" value="1"/>
</dbReference>
<dbReference type="SUPFAM" id="SSF55166">
    <property type="entry name" value="Hedgehog/DD-peptidase"/>
    <property type="match status" value="1"/>
</dbReference>
<dbReference type="Gene3D" id="3.30.1380.10">
    <property type="match status" value="1"/>
</dbReference>
<accession>A0A220VDR9</accession>
<dbReference type="GO" id="GO:0006508">
    <property type="term" value="P:proteolysis"/>
    <property type="evidence" value="ECO:0007669"/>
    <property type="project" value="InterPro"/>
</dbReference>
<evidence type="ECO:0000313" key="2">
    <source>
        <dbReference type="EMBL" id="ASK78487.1"/>
    </source>
</evidence>
<dbReference type="EMBL" id="CP022355">
    <property type="protein sequence ID" value="ASK78487.1"/>
    <property type="molecule type" value="Genomic_DNA"/>
</dbReference>
<feature type="domain" description="D-alanyl-D-alanine carboxypeptidase-like core" evidence="1">
    <location>
        <begin position="4"/>
        <end position="85"/>
    </location>
</feature>
<dbReference type="InterPro" id="IPR009045">
    <property type="entry name" value="Zn_M74/Hedgehog-like"/>
</dbReference>
<dbReference type="InterPro" id="IPR003709">
    <property type="entry name" value="VanY-like_core_dom"/>
</dbReference>
<proteinExistence type="predicted"/>
<dbReference type="KEGG" id="pmai:CF386_05440"/>
<reference evidence="2 3" key="1">
    <citation type="journal article" date="2016" name="Int. J. Syst. Evol. Microbiol.">
        <title>Paraphotobacterium marinum gen. nov., sp. nov., a member of the family Vibrionaceae, isolated from surface seawater.</title>
        <authorList>
            <person name="Huang Z."/>
            <person name="Dong C."/>
            <person name="Shao Z."/>
        </authorList>
    </citation>
    <scope>NUCLEOTIDE SEQUENCE [LARGE SCALE GENOMIC DNA]</scope>
    <source>
        <strain evidence="2 3">NSCS20N07D</strain>
    </source>
</reference>
<dbReference type="AlphaFoldDB" id="A0A220VDR9"/>
<dbReference type="GO" id="GO:0008233">
    <property type="term" value="F:peptidase activity"/>
    <property type="evidence" value="ECO:0007669"/>
    <property type="project" value="InterPro"/>
</dbReference>
<protein>
    <recommendedName>
        <fullName evidence="1">D-alanyl-D-alanine carboxypeptidase-like core domain-containing protein</fullName>
    </recommendedName>
</protein>
<dbReference type="RefSeq" id="WP_089073395.1">
    <property type="nucleotide sequence ID" value="NZ_CP022355.1"/>
</dbReference>
<keyword evidence="3" id="KW-1185">Reference proteome</keyword>
<dbReference type="PANTHER" id="PTHR34385">
    <property type="entry name" value="D-ALANYL-D-ALANINE CARBOXYPEPTIDASE"/>
    <property type="match status" value="1"/>
</dbReference>
<dbReference type="Proteomes" id="UP000242175">
    <property type="component" value="Chromosome large"/>
</dbReference>
<sequence length="137" mass="16507">MFLILNWSAIPGLSRHHWGTDLDVYDNNSNQGNALNLTLQNYQKGYQKYFSKWLRENIEQFGFYYPYYQDLTDGVQMEPWHISHIKTAHNYELSLSLNEVRNFLESDNIHILGKGEILKNIKFIYENYIERYFSKRK</sequence>
<dbReference type="OrthoDB" id="9792074at2"/>
<name>A0A220VDR9_9GAMM</name>
<gene>
    <name evidence="2" type="ORF">CF386_05440</name>
</gene>
<evidence type="ECO:0000313" key="3">
    <source>
        <dbReference type="Proteomes" id="UP000242175"/>
    </source>
</evidence>
<evidence type="ECO:0000259" key="1">
    <source>
        <dbReference type="Pfam" id="PF02557"/>
    </source>
</evidence>
<dbReference type="InterPro" id="IPR052179">
    <property type="entry name" value="DD-CPase-like"/>
</dbReference>
<organism evidence="2 3">
    <name type="scientific">Paraphotobacterium marinum</name>
    <dbReference type="NCBI Taxonomy" id="1755811"/>
    <lineage>
        <taxon>Bacteria</taxon>
        <taxon>Pseudomonadati</taxon>
        <taxon>Pseudomonadota</taxon>
        <taxon>Gammaproteobacteria</taxon>
        <taxon>Vibrionales</taxon>
        <taxon>Vibrionaceae</taxon>
        <taxon>Paraphotobacterium</taxon>
    </lineage>
</organism>